<evidence type="ECO:0000256" key="1">
    <source>
        <dbReference type="ARBA" id="ARBA00022679"/>
    </source>
</evidence>
<dbReference type="EMBL" id="RDBE01000006">
    <property type="protein sequence ID" value="RLV49674.1"/>
    <property type="molecule type" value="Genomic_DNA"/>
</dbReference>
<dbReference type="InterPro" id="IPR029063">
    <property type="entry name" value="SAM-dependent_MTases_sf"/>
</dbReference>
<keyword evidence="3" id="KW-1185">Reference proteome</keyword>
<sequence>MTDDGTAHGEQTSGTEYAERLSRLQQKWWKRLLPVQAPYRWNIRRLRLGRVLDIGCGLGRTLHQLDGHGVGVDHNQAFVDHCRATGLVAYTPTEWPTAPEARPESFDGLILSHLVEHVTPAAADEILQSYLPYLRPGGHVHFITPQERGHASDPTHLAFTDFDALRELAARNGLAVEKAFSFPFPRSLGTLFVYNEFNVLTRKP</sequence>
<dbReference type="CDD" id="cd02440">
    <property type="entry name" value="AdoMet_MTases"/>
    <property type="match status" value="1"/>
</dbReference>
<dbReference type="PANTHER" id="PTHR43861:SF3">
    <property type="entry name" value="PUTATIVE (AFU_ORTHOLOGUE AFUA_2G14390)-RELATED"/>
    <property type="match status" value="1"/>
</dbReference>
<proteinExistence type="predicted"/>
<dbReference type="GO" id="GO:0008168">
    <property type="term" value="F:methyltransferase activity"/>
    <property type="evidence" value="ECO:0007669"/>
    <property type="project" value="UniProtKB-KW"/>
</dbReference>
<dbReference type="SUPFAM" id="SSF53335">
    <property type="entry name" value="S-adenosyl-L-methionine-dependent methyltransferases"/>
    <property type="match status" value="1"/>
</dbReference>
<reference evidence="2 3" key="1">
    <citation type="submission" date="2018-10" db="EMBL/GenBank/DDBJ databases">
        <title>Marmoricola sp. 4Q3S-7 whole genome shotgun sequence.</title>
        <authorList>
            <person name="Li F."/>
        </authorList>
    </citation>
    <scope>NUCLEOTIDE SEQUENCE [LARGE SCALE GENOMIC DNA]</scope>
    <source>
        <strain evidence="2 3">4Q3S-7</strain>
    </source>
</reference>
<evidence type="ECO:0000313" key="2">
    <source>
        <dbReference type="EMBL" id="RLV49674.1"/>
    </source>
</evidence>
<dbReference type="Proteomes" id="UP000281708">
    <property type="component" value="Unassembled WGS sequence"/>
</dbReference>
<dbReference type="Pfam" id="PF13489">
    <property type="entry name" value="Methyltransf_23"/>
    <property type="match status" value="1"/>
</dbReference>
<dbReference type="Gene3D" id="3.40.50.150">
    <property type="entry name" value="Vaccinia Virus protein VP39"/>
    <property type="match status" value="1"/>
</dbReference>
<organism evidence="2 3">
    <name type="scientific">Nocardioides mangrovicus</name>
    <dbReference type="NCBI Taxonomy" id="2478913"/>
    <lineage>
        <taxon>Bacteria</taxon>
        <taxon>Bacillati</taxon>
        <taxon>Actinomycetota</taxon>
        <taxon>Actinomycetes</taxon>
        <taxon>Propionibacteriales</taxon>
        <taxon>Nocardioidaceae</taxon>
        <taxon>Nocardioides</taxon>
    </lineage>
</organism>
<dbReference type="RefSeq" id="WP_121805439.1">
    <property type="nucleotide sequence ID" value="NZ_RDBE01000006.1"/>
</dbReference>
<name>A0A3L8P3I9_9ACTN</name>
<keyword evidence="1 2" id="KW-0808">Transferase</keyword>
<gene>
    <name evidence="2" type="ORF">D9V37_07085</name>
</gene>
<dbReference type="AlphaFoldDB" id="A0A3L8P3I9"/>
<dbReference type="GO" id="GO:0032259">
    <property type="term" value="P:methylation"/>
    <property type="evidence" value="ECO:0007669"/>
    <property type="project" value="UniProtKB-KW"/>
</dbReference>
<comment type="caution">
    <text evidence="2">The sequence shown here is derived from an EMBL/GenBank/DDBJ whole genome shotgun (WGS) entry which is preliminary data.</text>
</comment>
<dbReference type="PANTHER" id="PTHR43861">
    <property type="entry name" value="TRANS-ACONITATE 2-METHYLTRANSFERASE-RELATED"/>
    <property type="match status" value="1"/>
</dbReference>
<protein>
    <submittedName>
        <fullName evidence="2">Class I SAM-dependent methyltransferase</fullName>
    </submittedName>
</protein>
<keyword evidence="2" id="KW-0489">Methyltransferase</keyword>
<accession>A0A3L8P3I9</accession>
<dbReference type="OrthoDB" id="4484556at2"/>
<evidence type="ECO:0000313" key="3">
    <source>
        <dbReference type="Proteomes" id="UP000281708"/>
    </source>
</evidence>